<evidence type="ECO:0000313" key="1">
    <source>
        <dbReference type="EMBL" id="MBO1750412.1"/>
    </source>
</evidence>
<dbReference type="Proteomes" id="UP000664209">
    <property type="component" value="Unassembled WGS sequence"/>
</dbReference>
<accession>A0A939RS77</accession>
<sequence>MLWFLVWTALVLGSLVGAFFLLRHVYRSGRALLVELERAGEVMGAVAERAEELERLALALHPVQPVELSDPGPARARRAAARLATARRRAARAARHEATYARWRAFSH</sequence>
<organism evidence="1 2">
    <name type="scientific">Actinotalea soli</name>
    <dbReference type="NCBI Taxonomy" id="2819234"/>
    <lineage>
        <taxon>Bacteria</taxon>
        <taxon>Bacillati</taxon>
        <taxon>Actinomycetota</taxon>
        <taxon>Actinomycetes</taxon>
        <taxon>Micrococcales</taxon>
        <taxon>Cellulomonadaceae</taxon>
        <taxon>Actinotalea</taxon>
    </lineage>
</organism>
<reference evidence="1" key="1">
    <citation type="submission" date="2021-03" db="EMBL/GenBank/DDBJ databases">
        <title>Actinotalea soli sp. nov., isolated from soil.</title>
        <authorList>
            <person name="Ping W."/>
            <person name="Zhang J."/>
        </authorList>
    </citation>
    <scope>NUCLEOTIDE SEQUENCE</scope>
    <source>
        <strain evidence="1">BY-33</strain>
    </source>
</reference>
<proteinExistence type="predicted"/>
<evidence type="ECO:0000313" key="2">
    <source>
        <dbReference type="Proteomes" id="UP000664209"/>
    </source>
</evidence>
<protein>
    <submittedName>
        <fullName evidence="1">Uncharacterized protein</fullName>
    </submittedName>
</protein>
<name>A0A939RS77_9CELL</name>
<gene>
    <name evidence="1" type="ORF">J4G33_01185</name>
</gene>
<dbReference type="RefSeq" id="WP_208054065.1">
    <property type="nucleotide sequence ID" value="NZ_JAGEMK010000001.1"/>
</dbReference>
<keyword evidence="2" id="KW-1185">Reference proteome</keyword>
<comment type="caution">
    <text evidence="1">The sequence shown here is derived from an EMBL/GenBank/DDBJ whole genome shotgun (WGS) entry which is preliminary data.</text>
</comment>
<dbReference type="AlphaFoldDB" id="A0A939RS77"/>
<dbReference type="EMBL" id="JAGEMK010000001">
    <property type="protein sequence ID" value="MBO1750412.1"/>
    <property type="molecule type" value="Genomic_DNA"/>
</dbReference>